<evidence type="ECO:0000313" key="3">
    <source>
        <dbReference type="Proteomes" id="UP000612899"/>
    </source>
</evidence>
<feature type="region of interest" description="Disordered" evidence="1">
    <location>
        <begin position="1"/>
        <end position="30"/>
    </location>
</feature>
<protein>
    <submittedName>
        <fullName evidence="2">Uncharacterized protein</fullName>
    </submittedName>
</protein>
<evidence type="ECO:0000256" key="1">
    <source>
        <dbReference type="SAM" id="MobiDB-lite"/>
    </source>
</evidence>
<gene>
    <name evidence="2" type="ORF">Rhe02_75450</name>
</gene>
<sequence>MAANTTPAPSKSTPGHAPTGLPDDDAVTRPAVIDAAAIDTTTPSPTAIASASPTCPAMPCVAAMPRPAMPPTAALTGTASIARRSPRDF</sequence>
<comment type="caution">
    <text evidence="2">The sequence shown here is derived from an EMBL/GenBank/DDBJ whole genome shotgun (WGS) entry which is preliminary data.</text>
</comment>
<dbReference type="EMBL" id="BONY01000069">
    <property type="protein sequence ID" value="GIH09478.1"/>
    <property type="molecule type" value="Genomic_DNA"/>
</dbReference>
<reference evidence="2" key="1">
    <citation type="submission" date="2021-01" db="EMBL/GenBank/DDBJ databases">
        <title>Whole genome shotgun sequence of Rhizocola hellebori NBRC 109834.</title>
        <authorList>
            <person name="Komaki H."/>
            <person name="Tamura T."/>
        </authorList>
    </citation>
    <scope>NUCLEOTIDE SEQUENCE</scope>
    <source>
        <strain evidence="2">NBRC 109834</strain>
    </source>
</reference>
<accession>A0A8J3VKW1</accession>
<organism evidence="2 3">
    <name type="scientific">Rhizocola hellebori</name>
    <dbReference type="NCBI Taxonomy" id="1392758"/>
    <lineage>
        <taxon>Bacteria</taxon>
        <taxon>Bacillati</taxon>
        <taxon>Actinomycetota</taxon>
        <taxon>Actinomycetes</taxon>
        <taxon>Micromonosporales</taxon>
        <taxon>Micromonosporaceae</taxon>
        <taxon>Rhizocola</taxon>
    </lineage>
</organism>
<evidence type="ECO:0000313" key="2">
    <source>
        <dbReference type="EMBL" id="GIH09478.1"/>
    </source>
</evidence>
<keyword evidence="3" id="KW-1185">Reference proteome</keyword>
<dbReference type="AlphaFoldDB" id="A0A8J3VKW1"/>
<feature type="compositionally biased region" description="Polar residues" evidence="1">
    <location>
        <begin position="1"/>
        <end position="13"/>
    </location>
</feature>
<proteinExistence type="predicted"/>
<dbReference type="Proteomes" id="UP000612899">
    <property type="component" value="Unassembled WGS sequence"/>
</dbReference>
<name>A0A8J3VKW1_9ACTN</name>